<proteinExistence type="predicted"/>
<name>A0A2I3T977_PANTR</name>
<reference evidence="1" key="2">
    <citation type="submission" date="2025-08" db="UniProtKB">
        <authorList>
            <consortium name="Ensembl"/>
        </authorList>
    </citation>
    <scope>IDENTIFICATION</scope>
</reference>
<dbReference type="Proteomes" id="UP000002277">
    <property type="component" value="Chromosome 13"/>
</dbReference>
<keyword evidence="2" id="KW-1185">Reference proteome</keyword>
<evidence type="ECO:0000313" key="2">
    <source>
        <dbReference type="Proteomes" id="UP000002277"/>
    </source>
</evidence>
<accession>A0A2I3T977</accession>
<reference evidence="1 2" key="1">
    <citation type="journal article" date="2005" name="Nature">
        <title>Initial sequence of the chimpanzee genome and comparison with the human genome.</title>
        <authorList>
            <consortium name="Chimpanzee sequencing and analysis consortium"/>
        </authorList>
    </citation>
    <scope>NUCLEOTIDE SEQUENCE [LARGE SCALE GENOMIC DNA]</scope>
</reference>
<dbReference type="AlphaFoldDB" id="A0A2I3T977"/>
<reference evidence="1" key="3">
    <citation type="submission" date="2025-09" db="UniProtKB">
        <authorList>
            <consortium name="Ensembl"/>
        </authorList>
    </citation>
    <scope>IDENTIFICATION</scope>
</reference>
<organism evidence="1 2">
    <name type="scientific">Pan troglodytes</name>
    <name type="common">Chimpanzee</name>
    <dbReference type="NCBI Taxonomy" id="9598"/>
    <lineage>
        <taxon>Eukaryota</taxon>
        <taxon>Metazoa</taxon>
        <taxon>Chordata</taxon>
        <taxon>Craniata</taxon>
        <taxon>Vertebrata</taxon>
        <taxon>Euteleostomi</taxon>
        <taxon>Mammalia</taxon>
        <taxon>Eutheria</taxon>
        <taxon>Euarchontoglires</taxon>
        <taxon>Primates</taxon>
        <taxon>Haplorrhini</taxon>
        <taxon>Catarrhini</taxon>
        <taxon>Hominidae</taxon>
        <taxon>Pan</taxon>
    </lineage>
</organism>
<protein>
    <submittedName>
        <fullName evidence="1">Uncharacterized protein</fullName>
    </submittedName>
</protein>
<dbReference type="OMA" id="FPFANTH"/>
<dbReference type="GeneTree" id="ENSGT00910000148742"/>
<dbReference type="InParanoid" id="A0A2I3T977"/>
<sequence>PRVSYLPQPCTEHSKVILNGNLHCHFKRISQIFAGHFMEGDTEVKMLSCILPVR</sequence>
<dbReference type="EMBL" id="AACZ04072722">
    <property type="status" value="NOT_ANNOTATED_CDS"/>
    <property type="molecule type" value="Genomic_DNA"/>
</dbReference>
<dbReference type="Ensembl" id="ENSPTRT00000091273.1">
    <property type="protein sequence ID" value="ENSPTRP00000085748.1"/>
    <property type="gene ID" value="ENSPTRG00000047482.1"/>
</dbReference>
<evidence type="ECO:0000313" key="1">
    <source>
        <dbReference type="Ensembl" id="ENSPTRP00000085748.1"/>
    </source>
</evidence>